<evidence type="ECO:0000313" key="10">
    <source>
        <dbReference type="Proteomes" id="UP000193355"/>
    </source>
</evidence>
<keyword evidence="10" id="KW-1185">Reference proteome</keyword>
<organism evidence="9 10">
    <name type="scientific">Dethiosulfovibrio salsuginis</name>
    <dbReference type="NCBI Taxonomy" id="561720"/>
    <lineage>
        <taxon>Bacteria</taxon>
        <taxon>Thermotogati</taxon>
        <taxon>Synergistota</taxon>
        <taxon>Synergistia</taxon>
        <taxon>Synergistales</taxon>
        <taxon>Dethiosulfovibrionaceae</taxon>
        <taxon>Dethiosulfovibrio</taxon>
    </lineage>
</organism>
<dbReference type="GO" id="GO:0022857">
    <property type="term" value="F:transmembrane transporter activity"/>
    <property type="evidence" value="ECO:0007669"/>
    <property type="project" value="InterPro"/>
</dbReference>
<accession>A0A1X7KPY8</accession>
<feature type="transmembrane region" description="Helical" evidence="8">
    <location>
        <begin position="283"/>
        <end position="300"/>
    </location>
</feature>
<dbReference type="GO" id="GO:0033214">
    <property type="term" value="P:siderophore-iron import into cell"/>
    <property type="evidence" value="ECO:0007669"/>
    <property type="project" value="TreeGrafter"/>
</dbReference>
<gene>
    <name evidence="9" type="ORF">SAMN06275492_13315</name>
</gene>
<dbReference type="Gene3D" id="1.10.3470.10">
    <property type="entry name" value="ABC transporter involved in vitamin B12 uptake, BtuC"/>
    <property type="match status" value="1"/>
</dbReference>
<name>A0A1X7KPY8_9BACT</name>
<feature type="transmembrane region" description="Helical" evidence="8">
    <location>
        <begin position="68"/>
        <end position="88"/>
    </location>
</feature>
<dbReference type="InterPro" id="IPR000522">
    <property type="entry name" value="ABC_transptr_permease_BtuC"/>
</dbReference>
<dbReference type="STRING" id="561720.SAMN06275492_13315"/>
<dbReference type="SUPFAM" id="SSF81345">
    <property type="entry name" value="ABC transporter involved in vitamin B12 uptake, BtuC"/>
    <property type="match status" value="1"/>
</dbReference>
<evidence type="ECO:0000256" key="6">
    <source>
        <dbReference type="ARBA" id="ARBA00022989"/>
    </source>
</evidence>
<evidence type="ECO:0000256" key="8">
    <source>
        <dbReference type="SAM" id="Phobius"/>
    </source>
</evidence>
<protein>
    <submittedName>
        <fullName evidence="9">Iron complex transport system permease protein</fullName>
    </submittedName>
</protein>
<feature type="transmembrane region" description="Helical" evidence="8">
    <location>
        <begin position="197"/>
        <end position="220"/>
    </location>
</feature>
<keyword evidence="4" id="KW-1003">Cell membrane</keyword>
<keyword evidence="5 8" id="KW-0812">Transmembrane</keyword>
<evidence type="ECO:0000256" key="7">
    <source>
        <dbReference type="ARBA" id="ARBA00023136"/>
    </source>
</evidence>
<feature type="transmembrane region" description="Helical" evidence="8">
    <location>
        <begin position="125"/>
        <end position="144"/>
    </location>
</feature>
<dbReference type="CDD" id="cd06550">
    <property type="entry name" value="TM_ABC_iron-siderophores_like"/>
    <property type="match status" value="1"/>
</dbReference>
<dbReference type="InterPro" id="IPR037294">
    <property type="entry name" value="ABC_BtuC-like"/>
</dbReference>
<dbReference type="GO" id="GO:0005886">
    <property type="term" value="C:plasma membrane"/>
    <property type="evidence" value="ECO:0007669"/>
    <property type="project" value="UniProtKB-SubCell"/>
</dbReference>
<dbReference type="AlphaFoldDB" id="A0A1X7KPY8"/>
<reference evidence="10" key="1">
    <citation type="submission" date="2017-04" db="EMBL/GenBank/DDBJ databases">
        <authorList>
            <person name="Varghese N."/>
            <person name="Submissions S."/>
        </authorList>
    </citation>
    <scope>NUCLEOTIDE SEQUENCE [LARGE SCALE GENOMIC DNA]</scope>
    <source>
        <strain evidence="10">USBA 82</strain>
    </source>
</reference>
<evidence type="ECO:0000256" key="4">
    <source>
        <dbReference type="ARBA" id="ARBA00022475"/>
    </source>
</evidence>
<dbReference type="Proteomes" id="UP000193355">
    <property type="component" value="Unassembled WGS sequence"/>
</dbReference>
<feature type="transmembrane region" description="Helical" evidence="8">
    <location>
        <begin position="16"/>
        <end position="41"/>
    </location>
</feature>
<evidence type="ECO:0000256" key="3">
    <source>
        <dbReference type="ARBA" id="ARBA00022448"/>
    </source>
</evidence>
<feature type="transmembrane region" description="Helical" evidence="8">
    <location>
        <begin position="241"/>
        <end position="271"/>
    </location>
</feature>
<feature type="transmembrane region" description="Helical" evidence="8">
    <location>
        <begin position="100"/>
        <end position="119"/>
    </location>
</feature>
<evidence type="ECO:0000256" key="5">
    <source>
        <dbReference type="ARBA" id="ARBA00022692"/>
    </source>
</evidence>
<proteinExistence type="inferred from homology"/>
<dbReference type="Pfam" id="PF01032">
    <property type="entry name" value="FecCD"/>
    <property type="match status" value="1"/>
</dbReference>
<dbReference type="PANTHER" id="PTHR30472:SF68">
    <property type="entry name" value="FERRICHROME TRANSPORT SYSTEM PERMEASE PROTEIN FHUB"/>
    <property type="match status" value="1"/>
</dbReference>
<comment type="subcellular location">
    <subcellularLocation>
        <location evidence="1">Cell membrane</location>
        <topology evidence="1">Multi-pass membrane protein</topology>
    </subcellularLocation>
</comment>
<keyword evidence="7 8" id="KW-0472">Membrane</keyword>
<keyword evidence="6 8" id="KW-1133">Transmembrane helix</keyword>
<dbReference type="EMBL" id="FXBB01000033">
    <property type="protein sequence ID" value="SMG43307.1"/>
    <property type="molecule type" value="Genomic_DNA"/>
</dbReference>
<sequence length="336" mass="35581">MIDQNQGYDRARGRRLTAILFSIFIAFALCVTSVAVGTLSFSPMDVWEGLRGISSEPLVNQIIHNIRLPRVLTGLFAGMNLAVSGALLQGILRNPLTSPHIIGVNAGAGFMAVAVMILFPEKIEWIPSGAFVGALMAAMLVYGLSLASRTGETVRIILAGVAVSALLSALTSGMMFLNSDQLEVTYGWLLGSLSGRGWSYFHLLWPYSLGGLALALALAPKVNLFSLGDEIGSSLGLQVPLYRAILLVVASILAGSAVSVAGTIGFVGLMAPHLARLMVGNDYRYSLILTAVLGGVLLATSDTVARTIFQPIELSVGIVTAVLGAPFFLFLLFRKR</sequence>
<comment type="similarity">
    <text evidence="2">Belongs to the binding-protein-dependent transport system permease family. FecCD subfamily.</text>
</comment>
<evidence type="ECO:0000256" key="2">
    <source>
        <dbReference type="ARBA" id="ARBA00007935"/>
    </source>
</evidence>
<keyword evidence="3" id="KW-0813">Transport</keyword>
<feature type="transmembrane region" description="Helical" evidence="8">
    <location>
        <begin position="312"/>
        <end position="333"/>
    </location>
</feature>
<evidence type="ECO:0000256" key="1">
    <source>
        <dbReference type="ARBA" id="ARBA00004651"/>
    </source>
</evidence>
<dbReference type="PANTHER" id="PTHR30472">
    <property type="entry name" value="FERRIC ENTEROBACTIN TRANSPORT SYSTEM PERMEASE PROTEIN"/>
    <property type="match status" value="1"/>
</dbReference>
<dbReference type="FunFam" id="1.10.3470.10:FF:000001">
    <property type="entry name" value="Vitamin B12 ABC transporter permease BtuC"/>
    <property type="match status" value="1"/>
</dbReference>
<evidence type="ECO:0000313" key="9">
    <source>
        <dbReference type="EMBL" id="SMG43307.1"/>
    </source>
</evidence>
<feature type="transmembrane region" description="Helical" evidence="8">
    <location>
        <begin position="156"/>
        <end position="177"/>
    </location>
</feature>